<proteinExistence type="predicted"/>
<dbReference type="InterPro" id="IPR009622">
    <property type="entry name" value="NDUFAF4"/>
</dbReference>
<dbReference type="EMBL" id="JXLN01012883">
    <property type="protein sequence ID" value="KPM08921.1"/>
    <property type="molecule type" value="Genomic_DNA"/>
</dbReference>
<evidence type="ECO:0000313" key="1">
    <source>
        <dbReference type="EMBL" id="KAF7487645.1"/>
    </source>
</evidence>
<dbReference type="Pfam" id="PF06784">
    <property type="entry name" value="UPF0240"/>
    <property type="match status" value="1"/>
</dbReference>
<dbReference type="GO" id="GO:0032981">
    <property type="term" value="P:mitochondrial respiratory chain complex I assembly"/>
    <property type="evidence" value="ECO:0007669"/>
    <property type="project" value="InterPro"/>
</dbReference>
<dbReference type="Proteomes" id="UP000616769">
    <property type="component" value="Unassembled WGS sequence"/>
</dbReference>
<reference evidence="1" key="3">
    <citation type="submission" date="2020-01" db="EMBL/GenBank/DDBJ databases">
        <authorList>
            <person name="Korhonen P.K.K."/>
            <person name="Guangxu M.G."/>
            <person name="Wang T.W."/>
            <person name="Stroehlein A.J.S."/>
            <person name="Young N.D."/>
            <person name="Ang C.-S.A."/>
            <person name="Fernando D.W.F."/>
            <person name="Lu H.L."/>
            <person name="Taylor S.T."/>
            <person name="Ehtesham M.E.M."/>
            <person name="Najaraj S.H.N."/>
            <person name="Harsha G.H.G."/>
            <person name="Madugundu A.M."/>
            <person name="Renuse S.R."/>
            <person name="Holt D.H."/>
            <person name="Pandey A.P."/>
            <person name="Papenfuss A.P."/>
            <person name="Gasser R.B.G."/>
            <person name="Fischer K.F."/>
        </authorList>
    </citation>
    <scope>NUCLEOTIDE SEQUENCE</scope>
    <source>
        <strain evidence="1">SSS_KF_BRIS2020</strain>
    </source>
</reference>
<evidence type="ECO:0000313" key="5">
    <source>
        <dbReference type="Proteomes" id="UP000616769"/>
    </source>
</evidence>
<dbReference type="GO" id="GO:0005739">
    <property type="term" value="C:mitochondrion"/>
    <property type="evidence" value="ECO:0007669"/>
    <property type="project" value="TreeGrafter"/>
</dbReference>
<protein>
    <submittedName>
        <fullName evidence="1">NADH dehydrogenase [ubiquinone] 1 alpha subcomplex assembly factor 4</fullName>
    </submittedName>
    <submittedName>
        <fullName evidence="2">NDUFAF4-like protein</fullName>
    </submittedName>
</protein>
<reference evidence="4" key="2">
    <citation type="journal article" date="2020" name="PLoS Negl. Trop. Dis.">
        <title>High-quality nuclear genome for Sarcoptes scabiei-A critical resource for a neglected parasite.</title>
        <authorList>
            <person name="Korhonen P.K."/>
            <person name="Gasser R.B."/>
            <person name="Ma G."/>
            <person name="Wang T."/>
            <person name="Stroehlein A.J."/>
            <person name="Young N.D."/>
            <person name="Ang C.S."/>
            <person name="Fernando D.D."/>
            <person name="Lu H.C."/>
            <person name="Taylor S."/>
            <person name="Reynolds S.L."/>
            <person name="Mofiz E."/>
            <person name="Najaraj S.H."/>
            <person name="Gowda H."/>
            <person name="Madugundu A."/>
            <person name="Renuse S."/>
            <person name="Holt D."/>
            <person name="Pandey A."/>
            <person name="Papenfuss A.T."/>
            <person name="Fischer K."/>
        </authorList>
    </citation>
    <scope>NUCLEOTIDE SEQUENCE [LARGE SCALE GENOMIC DNA]</scope>
</reference>
<name>A0A132AD66_SARSC</name>
<keyword evidence="4" id="KW-1185">Reference proteome</keyword>
<dbReference type="EnsemblMetazoa" id="SSS_7445s_mrna">
    <property type="protein sequence ID" value="KAF7487645.1"/>
    <property type="gene ID" value="SSS_7445"/>
</dbReference>
<dbReference type="PANTHER" id="PTHR13338">
    <property type="entry name" value="UPF0240 PROTEIN"/>
    <property type="match status" value="1"/>
</dbReference>
<reference evidence="3" key="4">
    <citation type="submission" date="2022-06" db="UniProtKB">
        <authorList>
            <consortium name="EnsemblMetazoa"/>
        </authorList>
    </citation>
    <scope>IDENTIFICATION</scope>
</reference>
<evidence type="ECO:0000313" key="3">
    <source>
        <dbReference type="EnsemblMetazoa" id="KAF7487645.1"/>
    </source>
</evidence>
<dbReference type="AlphaFoldDB" id="A0A132AD66"/>
<keyword evidence="1" id="KW-0830">Ubiquinone</keyword>
<dbReference type="OrthoDB" id="2434756at2759"/>
<dbReference type="EMBL" id="WVUK01000066">
    <property type="protein sequence ID" value="KAF7487645.1"/>
    <property type="molecule type" value="Genomic_DNA"/>
</dbReference>
<accession>A0A132AD66</accession>
<organism evidence="2 5">
    <name type="scientific">Sarcoptes scabiei</name>
    <name type="common">Itch mite</name>
    <name type="synonym">Acarus scabiei</name>
    <dbReference type="NCBI Taxonomy" id="52283"/>
    <lineage>
        <taxon>Eukaryota</taxon>
        <taxon>Metazoa</taxon>
        <taxon>Ecdysozoa</taxon>
        <taxon>Arthropoda</taxon>
        <taxon>Chelicerata</taxon>
        <taxon>Arachnida</taxon>
        <taxon>Acari</taxon>
        <taxon>Acariformes</taxon>
        <taxon>Sarcoptiformes</taxon>
        <taxon>Astigmata</taxon>
        <taxon>Psoroptidia</taxon>
        <taxon>Sarcoptoidea</taxon>
        <taxon>Sarcoptidae</taxon>
        <taxon>Sarcoptinae</taxon>
        <taxon>Sarcoptes</taxon>
    </lineage>
</organism>
<reference evidence="2 5" key="1">
    <citation type="journal article" date="2015" name="Parasit. Vectors">
        <title>Draft genome of the scabies mite.</title>
        <authorList>
            <person name="Rider S.D.Jr."/>
            <person name="Morgan M.S."/>
            <person name="Arlian L.G."/>
        </authorList>
    </citation>
    <scope>NUCLEOTIDE SEQUENCE [LARGE SCALE GENOMIC DNA]</scope>
    <source>
        <strain evidence="2">Arlian Lab</strain>
    </source>
</reference>
<dbReference type="VEuPathDB" id="VectorBase:SSCA001277"/>
<dbReference type="Proteomes" id="UP000070412">
    <property type="component" value="Unassembled WGS sequence"/>
</dbReference>
<gene>
    <name evidence="2" type="ORF">QR98_0074470</name>
    <name evidence="1" type="ORF">SSS_7445</name>
</gene>
<dbReference type="PANTHER" id="PTHR13338:SF4">
    <property type="entry name" value="NADH DEHYDROGENASE [UBIQUINONE] 1 ALPHA SUBCOMPLEX ASSEMBLY FACTOR 4"/>
    <property type="match status" value="1"/>
</dbReference>
<sequence>MNIDKVYQKIGIAFKRIFYIVIRRPIEQFNIDNRAQKKIANPTIAPWHETTQRSISEQLKKNNYFANLDSKNNNLLNRLKSIKIDQENFPITPPLDTATSNNLKRKALPENRFGLDLPHYLYKPAKLSPGKITVLDVYDIILSHRKDNLSVEKIAEKYSIDVKDVEKILKYIGVFRAIDEDREEVELFVKKIEPKDSEQIVQKLPSSTSNQSMSDH</sequence>
<evidence type="ECO:0000313" key="4">
    <source>
        <dbReference type="Proteomes" id="UP000070412"/>
    </source>
</evidence>
<evidence type="ECO:0000313" key="2">
    <source>
        <dbReference type="EMBL" id="KPM08921.1"/>
    </source>
</evidence>